<evidence type="ECO:0000313" key="2">
    <source>
        <dbReference type="Proteomes" id="UP001444071"/>
    </source>
</evidence>
<accession>A0ABV0WPD0</accession>
<keyword evidence="2" id="KW-1185">Reference proteome</keyword>
<proteinExistence type="predicted"/>
<reference evidence="1 2" key="1">
    <citation type="submission" date="2021-06" db="EMBL/GenBank/DDBJ databases">
        <authorList>
            <person name="Palmer J.M."/>
        </authorList>
    </citation>
    <scope>NUCLEOTIDE SEQUENCE [LARGE SCALE GENOMIC DNA]</scope>
    <source>
        <strain evidence="1 2">XR_2019</strain>
        <tissue evidence="1">Muscle</tissue>
    </source>
</reference>
<protein>
    <submittedName>
        <fullName evidence="1">Uncharacterized protein</fullName>
    </submittedName>
</protein>
<comment type="caution">
    <text evidence="1">The sequence shown here is derived from an EMBL/GenBank/DDBJ whole genome shotgun (WGS) entry which is preliminary data.</text>
</comment>
<gene>
    <name evidence="1" type="ORF">XENORESO_005080</name>
</gene>
<organism evidence="1 2">
    <name type="scientific">Xenotaenia resolanae</name>
    <dbReference type="NCBI Taxonomy" id="208358"/>
    <lineage>
        <taxon>Eukaryota</taxon>
        <taxon>Metazoa</taxon>
        <taxon>Chordata</taxon>
        <taxon>Craniata</taxon>
        <taxon>Vertebrata</taxon>
        <taxon>Euteleostomi</taxon>
        <taxon>Actinopterygii</taxon>
        <taxon>Neopterygii</taxon>
        <taxon>Teleostei</taxon>
        <taxon>Neoteleostei</taxon>
        <taxon>Acanthomorphata</taxon>
        <taxon>Ovalentaria</taxon>
        <taxon>Atherinomorphae</taxon>
        <taxon>Cyprinodontiformes</taxon>
        <taxon>Goodeidae</taxon>
        <taxon>Xenotaenia</taxon>
    </lineage>
</organism>
<dbReference type="Proteomes" id="UP001444071">
    <property type="component" value="Unassembled WGS sequence"/>
</dbReference>
<sequence>MHHPICCNTPFLNLHRCVKRGNVPIYVHSSISVISNRFSKALHEDGESKERTACNDSRTHLVALLETGLGNCECRSLRRRTQGEEIHGITRVSVGEDVIENHTGRRRPRGVLF</sequence>
<name>A0ABV0WPD0_9TELE</name>
<evidence type="ECO:0000313" key="1">
    <source>
        <dbReference type="EMBL" id="MEQ2271496.1"/>
    </source>
</evidence>
<dbReference type="EMBL" id="JAHRIM010061956">
    <property type="protein sequence ID" value="MEQ2271496.1"/>
    <property type="molecule type" value="Genomic_DNA"/>
</dbReference>